<keyword evidence="3 8" id="KW-0489">Methyltransferase</keyword>
<feature type="binding site" evidence="8">
    <location>
        <position position="202"/>
    </location>
    <ligand>
        <name>Zn(2+)</name>
        <dbReference type="ChEBI" id="CHEBI:29105"/>
    </ligand>
</feature>
<organism evidence="10 11">
    <name type="scientific">Anaerobacillus alkalilacustris</name>
    <dbReference type="NCBI Taxonomy" id="393763"/>
    <lineage>
        <taxon>Bacteria</taxon>
        <taxon>Bacillati</taxon>
        <taxon>Bacillota</taxon>
        <taxon>Bacilli</taxon>
        <taxon>Bacillales</taxon>
        <taxon>Bacillaceae</taxon>
        <taxon>Anaerobacillus</taxon>
    </lineage>
</organism>
<evidence type="ECO:0000256" key="6">
    <source>
        <dbReference type="ARBA" id="ARBA00022827"/>
    </source>
</evidence>
<dbReference type="CDD" id="cd00537">
    <property type="entry name" value="MTHFR"/>
    <property type="match status" value="1"/>
</dbReference>
<keyword evidence="4" id="KW-0285">Flavoprotein</keyword>
<evidence type="ECO:0000256" key="3">
    <source>
        <dbReference type="ARBA" id="ARBA00022603"/>
    </source>
</evidence>
<dbReference type="Proteomes" id="UP000179524">
    <property type="component" value="Unassembled WGS sequence"/>
</dbReference>
<feature type="binding site" evidence="8">
    <location>
        <position position="268"/>
    </location>
    <ligand>
        <name>Zn(2+)</name>
        <dbReference type="ChEBI" id="CHEBI:29105"/>
    </ligand>
</feature>
<dbReference type="GO" id="GO:0046872">
    <property type="term" value="F:metal ion binding"/>
    <property type="evidence" value="ECO:0007669"/>
    <property type="project" value="UniProtKB-KW"/>
</dbReference>
<name>A0A1S2LT37_9BACI</name>
<keyword evidence="7" id="KW-0560">Oxidoreductase</keyword>
<dbReference type="AlphaFoldDB" id="A0A1S2LT37"/>
<dbReference type="Pfam" id="PF02574">
    <property type="entry name" value="S-methyl_trans"/>
    <property type="match status" value="1"/>
</dbReference>
<dbReference type="SUPFAM" id="SSF51730">
    <property type="entry name" value="FAD-linked oxidoreductase"/>
    <property type="match status" value="1"/>
</dbReference>
<reference evidence="10 11" key="1">
    <citation type="submission" date="2016-10" db="EMBL/GenBank/DDBJ databases">
        <title>Draft genome sequences of four alkaliphilic bacteria belonging to the Anaerobacillus genus.</title>
        <authorList>
            <person name="Bassil N.M."/>
            <person name="Lloyd J.R."/>
        </authorList>
    </citation>
    <scope>NUCLEOTIDE SEQUENCE [LARGE SCALE GENOMIC DNA]</scope>
    <source>
        <strain evidence="10 11">DSM 18345</strain>
    </source>
</reference>
<feature type="binding site" evidence="8">
    <location>
        <position position="267"/>
    </location>
    <ligand>
        <name>Zn(2+)</name>
        <dbReference type="ChEBI" id="CHEBI:29105"/>
    </ligand>
</feature>
<evidence type="ECO:0000256" key="5">
    <source>
        <dbReference type="ARBA" id="ARBA00022679"/>
    </source>
</evidence>
<keyword evidence="6" id="KW-0274">FAD</keyword>
<comment type="caution">
    <text evidence="10">The sequence shown here is derived from an EMBL/GenBank/DDBJ whole genome shotgun (WGS) entry which is preliminary data.</text>
</comment>
<dbReference type="PROSITE" id="PS50970">
    <property type="entry name" value="HCY"/>
    <property type="match status" value="1"/>
</dbReference>
<dbReference type="UniPathway" id="UPA00193"/>
<dbReference type="Gene3D" id="3.20.20.220">
    <property type="match status" value="1"/>
</dbReference>
<dbReference type="NCBIfam" id="NF006396">
    <property type="entry name" value="PRK08645.1"/>
    <property type="match status" value="1"/>
</dbReference>
<dbReference type="Gene3D" id="3.20.20.330">
    <property type="entry name" value="Homocysteine-binding-like domain"/>
    <property type="match status" value="1"/>
</dbReference>
<gene>
    <name evidence="10" type="ORF">BKP37_07625</name>
</gene>
<keyword evidence="8" id="KW-0479">Metal-binding</keyword>
<dbReference type="FunFam" id="3.20.20.220:FF:000007">
    <property type="entry name" value="Bifunctional homocysteine S-methyltransferase/methylenetetrahydrofolate reductase"/>
    <property type="match status" value="1"/>
</dbReference>
<proteinExistence type="predicted"/>
<dbReference type="GO" id="GO:0032259">
    <property type="term" value="P:methylation"/>
    <property type="evidence" value="ECO:0007669"/>
    <property type="project" value="UniProtKB-KW"/>
</dbReference>
<dbReference type="RefSeq" id="WP_071309005.1">
    <property type="nucleotide sequence ID" value="NZ_MLQR01000016.1"/>
</dbReference>
<dbReference type="InterPro" id="IPR003171">
    <property type="entry name" value="Mehydrof_redctse-like"/>
</dbReference>
<protein>
    <submittedName>
        <fullName evidence="10">Bifunctional homocysteine S-methyltransferase/methylenetetrahydrofolate reductase</fullName>
    </submittedName>
</protein>
<evidence type="ECO:0000256" key="1">
    <source>
        <dbReference type="ARBA" id="ARBA00001974"/>
    </source>
</evidence>
<dbReference type="InterPro" id="IPR029041">
    <property type="entry name" value="FAD-linked_oxidoreductase-like"/>
</dbReference>
<comment type="pathway">
    <text evidence="2">One-carbon metabolism; tetrahydrofolate interconversion.</text>
</comment>
<dbReference type="InterPro" id="IPR036589">
    <property type="entry name" value="HCY_dom_sf"/>
</dbReference>
<evidence type="ECO:0000256" key="8">
    <source>
        <dbReference type="PROSITE-ProRule" id="PRU00333"/>
    </source>
</evidence>
<dbReference type="SUPFAM" id="SSF82282">
    <property type="entry name" value="Homocysteine S-methyltransferase"/>
    <property type="match status" value="1"/>
</dbReference>
<dbReference type="GO" id="GO:0006555">
    <property type="term" value="P:methionine metabolic process"/>
    <property type="evidence" value="ECO:0007669"/>
    <property type="project" value="InterPro"/>
</dbReference>
<keyword evidence="5 8" id="KW-0808">Transferase</keyword>
<evidence type="ECO:0000313" key="11">
    <source>
        <dbReference type="Proteomes" id="UP000179524"/>
    </source>
</evidence>
<dbReference type="GO" id="GO:0004489">
    <property type="term" value="F:methylenetetrahydrofolate reductase [NAD(P)H] activity"/>
    <property type="evidence" value="ECO:0007669"/>
    <property type="project" value="InterPro"/>
</dbReference>
<comment type="cofactor">
    <cofactor evidence="8">
        <name>Zn(2+)</name>
        <dbReference type="ChEBI" id="CHEBI:29105"/>
    </cofactor>
</comment>
<evidence type="ECO:0000256" key="2">
    <source>
        <dbReference type="ARBA" id="ARBA00004777"/>
    </source>
</evidence>
<sequence length="616" mass="68577">MGFLEEMKTRTLIGDGATGTFLYLKGLDRCFEELNISDPQKVRDVHNAYIEAGSEVIQTNTYAANKIKLARYGLEDQTDLFNKSAVQLAKSAAADKNVYVLGTLGGIRGFQKRAQSLEEIEESFKEQLDSLLNTEIDGLLLETYYDFEELTRCLTIARKATNLPIVSHVSLDEVGVLHGGLPLGDALSALQDLGADVVGMNCRMGPFHMLQSYEDVPLLDKAYFSAYPNASLPDYIDGRLVYQTNPQYFGESAKSFVREGVRLIGGCCGTTPDHIRAVSNAVKGKEPIKVKHVKAKQRKNITVFHKDNKESLQEITLRRKSVIVELDPPKKLNVDDFIEGSKKLKEAGVDAVTLADNSLASPRVCNLSLASIIKSQHDVRPLVHITCRDRNLIGLQSHLMGLHTLGIDQVLAVTGDPTKIGDFPGATSVYDLASFDLIRLIKQMNKGVSFSGKDLGAQTNFAVGAAFNPNVKHLEQAVKRMEKKLEYGADYFLSQPVYSKEQIKKIYEATKHIKAPIYIGIMPLTSSKNAEFLHNEVPGIKLTDETRERMARLSNDKIASQNEGVQMAKELIDEVHRYFNGLYLITPFLRYEMTIELTNYWTSLTNVLSPPKKVSY</sequence>
<dbReference type="GO" id="GO:0008168">
    <property type="term" value="F:methyltransferase activity"/>
    <property type="evidence" value="ECO:0007669"/>
    <property type="project" value="UniProtKB-UniRule"/>
</dbReference>
<dbReference type="OrthoDB" id="9803687at2"/>
<dbReference type="Pfam" id="PF02219">
    <property type="entry name" value="MTHFR"/>
    <property type="match status" value="1"/>
</dbReference>
<dbReference type="PANTHER" id="PTHR11103:SF18">
    <property type="entry name" value="SLR1189 PROTEIN"/>
    <property type="match status" value="1"/>
</dbReference>
<dbReference type="InterPro" id="IPR003726">
    <property type="entry name" value="HCY_dom"/>
</dbReference>
<dbReference type="EMBL" id="MLQR01000016">
    <property type="protein sequence ID" value="OIJ14837.1"/>
    <property type="molecule type" value="Genomic_DNA"/>
</dbReference>
<evidence type="ECO:0000259" key="9">
    <source>
        <dbReference type="PROSITE" id="PS50970"/>
    </source>
</evidence>
<feature type="domain" description="Hcy-binding" evidence="9">
    <location>
        <begin position="1"/>
        <end position="282"/>
    </location>
</feature>
<evidence type="ECO:0000256" key="4">
    <source>
        <dbReference type="ARBA" id="ARBA00022630"/>
    </source>
</evidence>
<comment type="cofactor">
    <cofactor evidence="1">
        <name>FAD</name>
        <dbReference type="ChEBI" id="CHEBI:57692"/>
    </cofactor>
</comment>
<dbReference type="GO" id="GO:0035999">
    <property type="term" value="P:tetrahydrofolate interconversion"/>
    <property type="evidence" value="ECO:0007669"/>
    <property type="project" value="UniProtKB-UniPathway"/>
</dbReference>
<keyword evidence="8" id="KW-0862">Zinc</keyword>
<evidence type="ECO:0000256" key="7">
    <source>
        <dbReference type="ARBA" id="ARBA00023002"/>
    </source>
</evidence>
<keyword evidence="11" id="KW-1185">Reference proteome</keyword>
<accession>A0A1S2LT37</accession>
<evidence type="ECO:0000313" key="10">
    <source>
        <dbReference type="EMBL" id="OIJ14837.1"/>
    </source>
</evidence>
<dbReference type="PANTHER" id="PTHR11103">
    <property type="entry name" value="SLR1189 PROTEIN"/>
    <property type="match status" value="1"/>
</dbReference>